<organism evidence="1 2">
    <name type="scientific">Ceratodon purpureus</name>
    <name type="common">Fire moss</name>
    <name type="synonym">Dicranum purpureum</name>
    <dbReference type="NCBI Taxonomy" id="3225"/>
    <lineage>
        <taxon>Eukaryota</taxon>
        <taxon>Viridiplantae</taxon>
        <taxon>Streptophyta</taxon>
        <taxon>Embryophyta</taxon>
        <taxon>Bryophyta</taxon>
        <taxon>Bryophytina</taxon>
        <taxon>Bryopsida</taxon>
        <taxon>Dicranidae</taxon>
        <taxon>Pseudoditrichales</taxon>
        <taxon>Ditrichaceae</taxon>
        <taxon>Ceratodon</taxon>
    </lineage>
</organism>
<reference evidence="1" key="1">
    <citation type="submission" date="2020-06" db="EMBL/GenBank/DDBJ databases">
        <title>WGS assembly of Ceratodon purpureus strain R40.</title>
        <authorList>
            <person name="Carey S.B."/>
            <person name="Jenkins J."/>
            <person name="Shu S."/>
            <person name="Lovell J.T."/>
            <person name="Sreedasyam A."/>
            <person name="Maumus F."/>
            <person name="Tiley G.P."/>
            <person name="Fernandez-Pozo N."/>
            <person name="Barry K."/>
            <person name="Chen C."/>
            <person name="Wang M."/>
            <person name="Lipzen A."/>
            <person name="Daum C."/>
            <person name="Saski C.A."/>
            <person name="Payton A.C."/>
            <person name="Mcbreen J.C."/>
            <person name="Conrad R.E."/>
            <person name="Kollar L.M."/>
            <person name="Olsson S."/>
            <person name="Huttunen S."/>
            <person name="Landis J.B."/>
            <person name="Wickett N.J."/>
            <person name="Johnson M.G."/>
            <person name="Rensing S.A."/>
            <person name="Grimwood J."/>
            <person name="Schmutz J."/>
            <person name="Mcdaniel S.F."/>
        </authorList>
    </citation>
    <scope>NUCLEOTIDE SEQUENCE</scope>
    <source>
        <strain evidence="1">R40</strain>
    </source>
</reference>
<proteinExistence type="predicted"/>
<name>A0A8T0I8A8_CERPU</name>
<dbReference type="Proteomes" id="UP000822688">
    <property type="component" value="Chromosome 4"/>
</dbReference>
<protein>
    <submittedName>
        <fullName evidence="1">Uncharacterized protein</fullName>
    </submittedName>
</protein>
<dbReference type="AlphaFoldDB" id="A0A8T0I8A8"/>
<evidence type="ECO:0000313" key="1">
    <source>
        <dbReference type="EMBL" id="KAG0578653.1"/>
    </source>
</evidence>
<gene>
    <name evidence="1" type="ORF">KC19_4G039300</name>
</gene>
<dbReference type="EMBL" id="CM026424">
    <property type="protein sequence ID" value="KAG0578653.1"/>
    <property type="molecule type" value="Genomic_DNA"/>
</dbReference>
<sequence>MSWSGEQGFGMKPFRAKASMICHLLGTYHTCLIKRDFFHFNGHLELKRWSRASIN</sequence>
<comment type="caution">
    <text evidence="1">The sequence shown here is derived from an EMBL/GenBank/DDBJ whole genome shotgun (WGS) entry which is preliminary data.</text>
</comment>
<keyword evidence="2" id="KW-1185">Reference proteome</keyword>
<evidence type="ECO:0000313" key="2">
    <source>
        <dbReference type="Proteomes" id="UP000822688"/>
    </source>
</evidence>
<accession>A0A8T0I8A8</accession>